<dbReference type="AlphaFoldDB" id="A0AAW1NU76"/>
<feature type="region of interest" description="Disordered" evidence="1">
    <location>
        <begin position="1"/>
        <end position="107"/>
    </location>
</feature>
<comment type="caution">
    <text evidence="3">The sequence shown here is derived from an EMBL/GenBank/DDBJ whole genome shotgun (WGS) entry which is preliminary data.</text>
</comment>
<dbReference type="PANTHER" id="PTHR47992">
    <property type="entry name" value="PROTEIN PHOSPHATASE"/>
    <property type="match status" value="1"/>
</dbReference>
<protein>
    <recommendedName>
        <fullName evidence="2">PPM-type phosphatase domain-containing protein</fullName>
    </recommendedName>
</protein>
<proteinExistence type="predicted"/>
<evidence type="ECO:0000256" key="1">
    <source>
        <dbReference type="SAM" id="MobiDB-lite"/>
    </source>
</evidence>
<dbReference type="SMART" id="SM00331">
    <property type="entry name" value="PP2C_SIG"/>
    <property type="match status" value="1"/>
</dbReference>
<dbReference type="InterPro" id="IPR036457">
    <property type="entry name" value="PPM-type-like_dom_sf"/>
</dbReference>
<dbReference type="InterPro" id="IPR001932">
    <property type="entry name" value="PPM-type_phosphatase-like_dom"/>
</dbReference>
<feature type="compositionally biased region" description="Acidic residues" evidence="1">
    <location>
        <begin position="93"/>
        <end position="103"/>
    </location>
</feature>
<name>A0AAW1NU76_9CHLO</name>
<feature type="compositionally biased region" description="Basic and acidic residues" evidence="1">
    <location>
        <begin position="68"/>
        <end position="78"/>
    </location>
</feature>
<dbReference type="Gene3D" id="3.60.40.10">
    <property type="entry name" value="PPM-type phosphatase domain"/>
    <property type="match status" value="1"/>
</dbReference>
<reference evidence="3 4" key="1">
    <citation type="journal article" date="2024" name="Nat. Commun.">
        <title>Phylogenomics reveals the evolutionary origins of lichenization in chlorophyte algae.</title>
        <authorList>
            <person name="Puginier C."/>
            <person name="Libourel C."/>
            <person name="Otte J."/>
            <person name="Skaloud P."/>
            <person name="Haon M."/>
            <person name="Grisel S."/>
            <person name="Petersen M."/>
            <person name="Berrin J.G."/>
            <person name="Delaux P.M."/>
            <person name="Dal Grande F."/>
            <person name="Keller J."/>
        </authorList>
    </citation>
    <scope>NUCLEOTIDE SEQUENCE [LARGE SCALE GENOMIC DNA]</scope>
    <source>
        <strain evidence="3 4">SAG 2036</strain>
    </source>
</reference>
<sequence length="469" mass="49723">MTVDYDDSHKRSRSSNSTALLDGKNERALQTAIGRQSHRSTAGRKGAHLESQQLTAAEADNIQGNGTGREDAPFSHDRPSKRKVPKDRLSFGEELDDDTDDDAQPTFNLTASTSARFRKERTLAYADKVSSVSAPSEFPLSTLATRAEVPAPLAPRSLGPVSFGIAQSRGLRPYMEDYAQVIASFQLVNRAGATVSDGVVRSFAGVFDGHNGALAAEHACRRLHKLLAADAALERCTGEPGASPAESMAAVGALERAFLAMDSEILQACKTTQPPQQDGSTCLVLLRIGESLWAAHAGDSRAVMSRGGHGIRLTQDHKPLPFSAEADRVRAAGGSVENAFGWRVVGPARGDRKLSCGLAVSRALGDLDFKEPQRLVESRPEVSHYGLQPGDAFVIAASDGLWDVLSDQRAVDIAQAVLAVVGGSSYGSSQPSRATDTLARAAADALLAEALAAGSQDNITVVLMLLQWD</sequence>
<accession>A0AAW1NU76</accession>
<keyword evidence="4" id="KW-1185">Reference proteome</keyword>
<dbReference type="SMART" id="SM00332">
    <property type="entry name" value="PP2Cc"/>
    <property type="match status" value="1"/>
</dbReference>
<dbReference type="Pfam" id="PF00481">
    <property type="entry name" value="PP2C"/>
    <property type="match status" value="1"/>
</dbReference>
<dbReference type="PROSITE" id="PS51746">
    <property type="entry name" value="PPM_2"/>
    <property type="match status" value="1"/>
</dbReference>
<organism evidence="3 4">
    <name type="scientific">Symbiochloris irregularis</name>
    <dbReference type="NCBI Taxonomy" id="706552"/>
    <lineage>
        <taxon>Eukaryota</taxon>
        <taxon>Viridiplantae</taxon>
        <taxon>Chlorophyta</taxon>
        <taxon>core chlorophytes</taxon>
        <taxon>Trebouxiophyceae</taxon>
        <taxon>Trebouxiales</taxon>
        <taxon>Trebouxiaceae</taxon>
        <taxon>Symbiochloris</taxon>
    </lineage>
</organism>
<dbReference type="Proteomes" id="UP001465755">
    <property type="component" value="Unassembled WGS sequence"/>
</dbReference>
<evidence type="ECO:0000313" key="4">
    <source>
        <dbReference type="Proteomes" id="UP001465755"/>
    </source>
</evidence>
<feature type="compositionally biased region" description="Basic residues" evidence="1">
    <location>
        <begin position="36"/>
        <end position="46"/>
    </location>
</feature>
<feature type="domain" description="PPM-type phosphatase" evidence="2">
    <location>
        <begin position="162"/>
        <end position="466"/>
    </location>
</feature>
<evidence type="ECO:0000259" key="2">
    <source>
        <dbReference type="PROSITE" id="PS51746"/>
    </source>
</evidence>
<evidence type="ECO:0000313" key="3">
    <source>
        <dbReference type="EMBL" id="KAK9794905.1"/>
    </source>
</evidence>
<dbReference type="GO" id="GO:0004722">
    <property type="term" value="F:protein serine/threonine phosphatase activity"/>
    <property type="evidence" value="ECO:0007669"/>
    <property type="project" value="InterPro"/>
</dbReference>
<dbReference type="SUPFAM" id="SSF81606">
    <property type="entry name" value="PP2C-like"/>
    <property type="match status" value="1"/>
</dbReference>
<dbReference type="InterPro" id="IPR015655">
    <property type="entry name" value="PP2C"/>
</dbReference>
<gene>
    <name evidence="3" type="ORF">WJX73_003566</name>
</gene>
<dbReference type="CDD" id="cd00143">
    <property type="entry name" value="PP2Cc"/>
    <property type="match status" value="1"/>
</dbReference>
<dbReference type="EMBL" id="JALJOQ010000134">
    <property type="protein sequence ID" value="KAK9794905.1"/>
    <property type="molecule type" value="Genomic_DNA"/>
</dbReference>